<name>A0A810KWZ3_9ACTN</name>
<sequence length="80" mass="8639">MPYLPVTLSPWVWQLMLTVAPLRTEPTIFELVCGPDRTFNDLPLLVCTVAADACPATSTAASAAAPTRPARVTSRRIDRG</sequence>
<proteinExistence type="predicted"/>
<accession>A0A810KWZ3</accession>
<dbReference type="Proteomes" id="UP000680750">
    <property type="component" value="Chromosome"/>
</dbReference>
<protein>
    <submittedName>
        <fullName evidence="2">Uncharacterized protein</fullName>
    </submittedName>
</protein>
<evidence type="ECO:0000313" key="3">
    <source>
        <dbReference type="Proteomes" id="UP000680750"/>
    </source>
</evidence>
<organism evidence="2 3">
    <name type="scientific">Actinocatenispora sera</name>
    <dbReference type="NCBI Taxonomy" id="390989"/>
    <lineage>
        <taxon>Bacteria</taxon>
        <taxon>Bacillati</taxon>
        <taxon>Actinomycetota</taxon>
        <taxon>Actinomycetes</taxon>
        <taxon>Micromonosporales</taxon>
        <taxon>Micromonosporaceae</taxon>
        <taxon>Actinocatenispora</taxon>
    </lineage>
</organism>
<gene>
    <name evidence="2" type="ORF">Asera_13030</name>
</gene>
<dbReference type="KEGG" id="aser:Asera_13030"/>
<dbReference type="EMBL" id="AP023354">
    <property type="protein sequence ID" value="BCJ27195.1"/>
    <property type="molecule type" value="Genomic_DNA"/>
</dbReference>
<feature type="compositionally biased region" description="Low complexity" evidence="1">
    <location>
        <begin position="59"/>
        <end position="72"/>
    </location>
</feature>
<evidence type="ECO:0000313" key="2">
    <source>
        <dbReference type="EMBL" id="BCJ27195.1"/>
    </source>
</evidence>
<evidence type="ECO:0000256" key="1">
    <source>
        <dbReference type="SAM" id="MobiDB-lite"/>
    </source>
</evidence>
<reference evidence="2" key="1">
    <citation type="submission" date="2020-08" db="EMBL/GenBank/DDBJ databases">
        <title>Whole genome shotgun sequence of Actinocatenispora sera NBRC 101916.</title>
        <authorList>
            <person name="Komaki H."/>
            <person name="Tamura T."/>
        </authorList>
    </citation>
    <scope>NUCLEOTIDE SEQUENCE</scope>
    <source>
        <strain evidence="2">NBRC 101916</strain>
    </source>
</reference>
<keyword evidence="3" id="KW-1185">Reference proteome</keyword>
<feature type="region of interest" description="Disordered" evidence="1">
    <location>
        <begin position="59"/>
        <end position="80"/>
    </location>
</feature>
<dbReference type="AlphaFoldDB" id="A0A810KWZ3"/>